<dbReference type="Pfam" id="PF03447">
    <property type="entry name" value="NAD_binding_3"/>
    <property type="match status" value="1"/>
</dbReference>
<reference evidence="6" key="1">
    <citation type="submission" date="2023-07" db="EMBL/GenBank/DDBJ databases">
        <title>Conexibacter stalactiti sp. nov., isolated from stalactites in a lava cave and emended description of the genus Conexibacter.</title>
        <authorList>
            <person name="Lee S.D."/>
        </authorList>
    </citation>
    <scope>NUCLEOTIDE SEQUENCE [LARGE SCALE GENOMIC DNA]</scope>
    <source>
        <strain evidence="6">KCTC 39840</strain>
    </source>
</reference>
<gene>
    <name evidence="5" type="ORF">R7226_23470</name>
</gene>
<evidence type="ECO:0000256" key="1">
    <source>
        <dbReference type="ARBA" id="ARBA00009244"/>
    </source>
</evidence>
<dbReference type="GO" id="GO:0008774">
    <property type="term" value="F:acetaldehyde dehydrogenase (acetylating) activity"/>
    <property type="evidence" value="ECO:0007669"/>
    <property type="project" value="UniProtKB-EC"/>
</dbReference>
<organism evidence="5 6">
    <name type="scientific">Conexibacter stalactiti</name>
    <dbReference type="NCBI Taxonomy" id="1940611"/>
    <lineage>
        <taxon>Bacteria</taxon>
        <taxon>Bacillati</taxon>
        <taxon>Actinomycetota</taxon>
        <taxon>Thermoleophilia</taxon>
        <taxon>Solirubrobacterales</taxon>
        <taxon>Conexibacteraceae</taxon>
        <taxon>Conexibacter</taxon>
    </lineage>
</organism>
<evidence type="ECO:0000256" key="2">
    <source>
        <dbReference type="ARBA" id="ARBA00023027"/>
    </source>
</evidence>
<dbReference type="SMART" id="SM00859">
    <property type="entry name" value="Semialdhyde_dh"/>
    <property type="match status" value="1"/>
</dbReference>
<dbReference type="SUPFAM" id="SSF51735">
    <property type="entry name" value="NAD(P)-binding Rossmann-fold domains"/>
    <property type="match status" value="1"/>
</dbReference>
<keyword evidence="2 3" id="KW-0520">NAD</keyword>
<feature type="active site" description="Acyl-thioester intermediate" evidence="3">
    <location>
        <position position="126"/>
    </location>
</feature>
<dbReference type="EC" id="1.2.1.10" evidence="3"/>
<dbReference type="NCBIfam" id="NF006157">
    <property type="entry name" value="PRK08300.1"/>
    <property type="match status" value="1"/>
</dbReference>
<keyword evidence="3 5" id="KW-0560">Oxidoreductase</keyword>
<dbReference type="Gene3D" id="3.40.50.720">
    <property type="entry name" value="NAD(P)-binding Rossmann-like Domain"/>
    <property type="match status" value="1"/>
</dbReference>
<proteinExistence type="inferred from homology"/>
<sequence>MAQKVKAAILGPGNIGTDLLVKLLRSEHVEPALMVGIYDDSPGLARARELGVETSSGGIDALLEREEIALVFEATAARAHRANAPRLEAAGKVCVDLTPAAVGPYVVPSVNLADHLGAPNVNLVTCGGQATIPIVHAIDRVADASYAEIVATIASAGAGPGTRANIDEFTETTARGIELVGGADRGKAIIILNPAEPPILMRDTIYARVRRPDAEAVAASVREMVAELSRYVPGYRLLLCESDGDLVTVMVEIEGAGDFLPVYSGNLDIMTAAAARVGELLAQRLLGLEVAA</sequence>
<dbReference type="HAMAP" id="MF_01657">
    <property type="entry name" value="Ac_ald_DH_ac"/>
    <property type="match status" value="1"/>
</dbReference>
<feature type="domain" description="Semialdehyde dehydrogenase NAD-binding" evidence="4">
    <location>
        <begin position="6"/>
        <end position="118"/>
    </location>
</feature>
<dbReference type="InterPro" id="IPR005106">
    <property type="entry name" value="Asp/hSer_DH_NAD-bd"/>
</dbReference>
<evidence type="ECO:0000259" key="4">
    <source>
        <dbReference type="SMART" id="SM00859"/>
    </source>
</evidence>
<comment type="caution">
    <text evidence="5">The sequence shown here is derived from an EMBL/GenBank/DDBJ whole genome shotgun (WGS) entry which is preliminary data.</text>
</comment>
<dbReference type="SUPFAM" id="SSF55347">
    <property type="entry name" value="Glyceraldehyde-3-phosphate dehydrogenase-like, C-terminal domain"/>
    <property type="match status" value="1"/>
</dbReference>
<keyword evidence="6" id="KW-1185">Reference proteome</keyword>
<dbReference type="NCBIfam" id="TIGR03215">
    <property type="entry name" value="ac_ald_DH_ac"/>
    <property type="match status" value="1"/>
</dbReference>
<dbReference type="Proteomes" id="UP001284601">
    <property type="component" value="Unassembled WGS sequence"/>
</dbReference>
<feature type="binding site" evidence="3">
    <location>
        <position position="266"/>
    </location>
    <ligand>
        <name>NAD(+)</name>
        <dbReference type="ChEBI" id="CHEBI:57540"/>
    </ligand>
</feature>
<feature type="binding site" evidence="3">
    <location>
        <begin position="157"/>
        <end position="165"/>
    </location>
    <ligand>
        <name>NAD(+)</name>
        <dbReference type="ChEBI" id="CHEBI:57540"/>
    </ligand>
</feature>
<dbReference type="CDD" id="cd23933">
    <property type="entry name" value="ALDH_C"/>
    <property type="match status" value="1"/>
</dbReference>
<dbReference type="InterPro" id="IPR015426">
    <property type="entry name" value="Acetylaldehyde_DH_C"/>
</dbReference>
<reference evidence="5 6" key="2">
    <citation type="submission" date="2023-10" db="EMBL/GenBank/DDBJ databases">
        <authorList>
            <person name="Han X.F."/>
        </authorList>
    </citation>
    <scope>NUCLEOTIDE SEQUENCE [LARGE SCALE GENOMIC DNA]</scope>
    <source>
        <strain evidence="5 6">KCTC 39840</strain>
    </source>
</reference>
<comment type="catalytic activity">
    <reaction evidence="3">
        <text>acetaldehyde + NAD(+) + CoA = acetyl-CoA + NADH + H(+)</text>
        <dbReference type="Rhea" id="RHEA:23288"/>
        <dbReference type="ChEBI" id="CHEBI:15343"/>
        <dbReference type="ChEBI" id="CHEBI:15378"/>
        <dbReference type="ChEBI" id="CHEBI:57287"/>
        <dbReference type="ChEBI" id="CHEBI:57288"/>
        <dbReference type="ChEBI" id="CHEBI:57540"/>
        <dbReference type="ChEBI" id="CHEBI:57945"/>
        <dbReference type="EC" id="1.2.1.10"/>
    </reaction>
</comment>
<name>A0ABU4HVH2_9ACTN</name>
<dbReference type="Pfam" id="PF09290">
    <property type="entry name" value="AcetDehyd-dimer"/>
    <property type="match status" value="1"/>
</dbReference>
<protein>
    <recommendedName>
        <fullName evidence="3">Acetaldehyde dehydrogenase</fullName>
        <ecNumber evidence="3">1.2.1.10</ecNumber>
    </recommendedName>
    <alternativeName>
        <fullName evidence="3">Acetaldehyde dehydrogenase [acetylating]</fullName>
    </alternativeName>
</protein>
<comment type="similarity">
    <text evidence="1 3">Belongs to the acetaldehyde dehydrogenase family.</text>
</comment>
<dbReference type="InterPro" id="IPR036291">
    <property type="entry name" value="NAD(P)-bd_dom_sf"/>
</dbReference>
<dbReference type="Gene3D" id="3.30.360.10">
    <property type="entry name" value="Dihydrodipicolinate Reductase, domain 2"/>
    <property type="match status" value="1"/>
</dbReference>
<keyword evidence="3" id="KW-0058">Aromatic hydrocarbons catabolism</keyword>
<evidence type="ECO:0000256" key="3">
    <source>
        <dbReference type="HAMAP-Rule" id="MF_01657"/>
    </source>
</evidence>
<dbReference type="PIRSF" id="PIRSF015689">
    <property type="entry name" value="Actaldh_dh_actl"/>
    <property type="match status" value="1"/>
</dbReference>
<dbReference type="RefSeq" id="WP_318599791.1">
    <property type="nucleotide sequence ID" value="NZ_JAWSTH010000083.1"/>
</dbReference>
<evidence type="ECO:0000313" key="5">
    <source>
        <dbReference type="EMBL" id="MDW5597327.1"/>
    </source>
</evidence>
<evidence type="ECO:0000313" key="6">
    <source>
        <dbReference type="Proteomes" id="UP001284601"/>
    </source>
</evidence>
<dbReference type="InterPro" id="IPR003361">
    <property type="entry name" value="Acetaldehyde_dehydrogenase"/>
</dbReference>
<dbReference type="EMBL" id="JAWSTH010000083">
    <property type="protein sequence ID" value="MDW5597327.1"/>
    <property type="molecule type" value="Genomic_DNA"/>
</dbReference>
<accession>A0ABU4HVH2</accession>
<dbReference type="InterPro" id="IPR000534">
    <property type="entry name" value="Semialdehyde_DH_NAD-bd"/>
</dbReference>
<comment type="caution">
    <text evidence="3">Lacks conserved residue(s) required for the propagation of feature annotation.</text>
</comment>